<keyword evidence="3" id="KW-1185">Reference proteome</keyword>
<evidence type="ECO:0000313" key="3">
    <source>
        <dbReference type="Proteomes" id="UP001501752"/>
    </source>
</evidence>
<organism evidence="2 3">
    <name type="scientific">Kitasatospora terrestris</name>
    <dbReference type="NCBI Taxonomy" id="258051"/>
    <lineage>
        <taxon>Bacteria</taxon>
        <taxon>Bacillati</taxon>
        <taxon>Actinomycetota</taxon>
        <taxon>Actinomycetes</taxon>
        <taxon>Kitasatosporales</taxon>
        <taxon>Streptomycetaceae</taxon>
        <taxon>Kitasatospora</taxon>
    </lineage>
</organism>
<comment type="caution">
    <text evidence="2">The sequence shown here is derived from an EMBL/GenBank/DDBJ whole genome shotgun (WGS) entry which is preliminary data.</text>
</comment>
<feature type="region of interest" description="Disordered" evidence="1">
    <location>
        <begin position="1"/>
        <end position="37"/>
    </location>
</feature>
<evidence type="ECO:0000313" key="2">
    <source>
        <dbReference type="EMBL" id="GAA4836158.1"/>
    </source>
</evidence>
<dbReference type="Proteomes" id="UP001501752">
    <property type="component" value="Unassembled WGS sequence"/>
</dbReference>
<accession>A0ABP9DA20</accession>
<sequence>MVGERPTGGPLPLFSPGIQSPRPCPPRPGTGSQPPCARLDAGATDHLVALLGPVPRLRDLAETDGLRAALTQLRNPDDCAWIADLS</sequence>
<dbReference type="EMBL" id="BAABIS010000001">
    <property type="protein sequence ID" value="GAA4836158.1"/>
    <property type="molecule type" value="Genomic_DNA"/>
</dbReference>
<protein>
    <submittedName>
        <fullName evidence="2">Uncharacterized protein</fullName>
    </submittedName>
</protein>
<name>A0ABP9DA20_9ACTN</name>
<gene>
    <name evidence="2" type="ORF">GCM10023235_08770</name>
</gene>
<evidence type="ECO:0000256" key="1">
    <source>
        <dbReference type="SAM" id="MobiDB-lite"/>
    </source>
</evidence>
<reference evidence="3" key="1">
    <citation type="journal article" date="2019" name="Int. J. Syst. Evol. Microbiol.">
        <title>The Global Catalogue of Microorganisms (GCM) 10K type strain sequencing project: providing services to taxonomists for standard genome sequencing and annotation.</title>
        <authorList>
            <consortium name="The Broad Institute Genomics Platform"/>
            <consortium name="The Broad Institute Genome Sequencing Center for Infectious Disease"/>
            <person name="Wu L."/>
            <person name="Ma J."/>
        </authorList>
    </citation>
    <scope>NUCLEOTIDE SEQUENCE [LARGE SCALE GENOMIC DNA]</scope>
    <source>
        <strain evidence="3">JCM 13006</strain>
    </source>
</reference>
<proteinExistence type="predicted"/>